<comment type="caution">
    <text evidence="2">The sequence shown here is derived from an EMBL/GenBank/DDBJ whole genome shotgun (WGS) entry which is preliminary data.</text>
</comment>
<reference evidence="2 3" key="1">
    <citation type="submission" date="2020-04" db="EMBL/GenBank/DDBJ databases">
        <title>Flammeovirga sp. SR4, a novel species isolated from seawater.</title>
        <authorList>
            <person name="Wang X."/>
        </authorList>
    </citation>
    <scope>NUCLEOTIDE SEQUENCE [LARGE SCALE GENOMIC DNA]</scope>
    <source>
        <strain evidence="2 3">SR4</strain>
    </source>
</reference>
<protein>
    <submittedName>
        <fullName evidence="2">Uncharacterized protein</fullName>
    </submittedName>
</protein>
<dbReference type="EMBL" id="JABAIL010000016">
    <property type="protein sequence ID" value="NLR94885.1"/>
    <property type="molecule type" value="Genomic_DNA"/>
</dbReference>
<accession>A0A7X8SR77</accession>
<feature type="region of interest" description="Disordered" evidence="1">
    <location>
        <begin position="177"/>
        <end position="232"/>
    </location>
</feature>
<feature type="compositionally biased region" description="Low complexity" evidence="1">
    <location>
        <begin position="179"/>
        <end position="221"/>
    </location>
</feature>
<dbReference type="RefSeq" id="WP_168885595.1">
    <property type="nucleotide sequence ID" value="NZ_JABAIL010000016.1"/>
</dbReference>
<keyword evidence="3" id="KW-1185">Reference proteome</keyword>
<gene>
    <name evidence="2" type="ORF">HGP29_27010</name>
</gene>
<feature type="compositionally biased region" description="Low complexity" evidence="1">
    <location>
        <begin position="64"/>
        <end position="85"/>
    </location>
</feature>
<evidence type="ECO:0000313" key="3">
    <source>
        <dbReference type="Proteomes" id="UP000585050"/>
    </source>
</evidence>
<evidence type="ECO:0000256" key="1">
    <source>
        <dbReference type="SAM" id="MobiDB-lite"/>
    </source>
</evidence>
<dbReference type="AlphaFoldDB" id="A0A7X8SR77"/>
<feature type="region of interest" description="Disordered" evidence="1">
    <location>
        <begin position="63"/>
        <end position="89"/>
    </location>
</feature>
<name>A0A7X8SR77_9BACT</name>
<organism evidence="2 3">
    <name type="scientific">Flammeovirga agarivorans</name>
    <dbReference type="NCBI Taxonomy" id="2726742"/>
    <lineage>
        <taxon>Bacteria</taxon>
        <taxon>Pseudomonadati</taxon>
        <taxon>Bacteroidota</taxon>
        <taxon>Cytophagia</taxon>
        <taxon>Cytophagales</taxon>
        <taxon>Flammeovirgaceae</taxon>
        <taxon>Flammeovirga</taxon>
    </lineage>
</organism>
<sequence>MTHTVPQPQQNPTPPQPQQVQTIMLDGQAVPLDQAQAYLNSQRQVEKNRMYDTVNNLRSQLATNQQVQPPQSPQPQNHNQTQPQQGVETVPTVQQIPAANQNLDQIVASKVNDILQATVAPLTQTLQSVQHQQIENYRQQKISEYGDQIIPEMIMGGTPQEIDASVEASKMARARYNNAQPQQPQQGVQPTAQPTQQAVAQPQQPQQPSVAQMYQTPQAQAPYPPVQSVVTTPTENQLIAPGMRGDSPEYANVREAALASVRAQMSANYGG</sequence>
<proteinExistence type="predicted"/>
<dbReference type="Proteomes" id="UP000585050">
    <property type="component" value="Unassembled WGS sequence"/>
</dbReference>
<evidence type="ECO:0000313" key="2">
    <source>
        <dbReference type="EMBL" id="NLR94885.1"/>
    </source>
</evidence>